<evidence type="ECO:0000256" key="3">
    <source>
        <dbReference type="ARBA" id="ARBA00012756"/>
    </source>
</evidence>
<evidence type="ECO:0000256" key="1">
    <source>
        <dbReference type="ARBA" id="ARBA00001412"/>
    </source>
</evidence>
<dbReference type="PANTHER" id="PTHR36447">
    <property type="entry name" value="BETA-GALACTOSIDASE GANA"/>
    <property type="match status" value="1"/>
</dbReference>
<dbReference type="RefSeq" id="WP_267141064.1">
    <property type="nucleotide sequence ID" value="NZ_JAODIL010000051.1"/>
</dbReference>
<comment type="catalytic activity">
    <reaction evidence="1">
        <text>Hydrolysis of terminal non-reducing beta-D-galactose residues in beta-D-galactosides.</text>
        <dbReference type="EC" id="3.2.1.23"/>
    </reaction>
</comment>
<comment type="caution">
    <text evidence="10">The sequence shown here is derived from an EMBL/GenBank/DDBJ whole genome shotgun (WGS) entry which is preliminary data.</text>
</comment>
<dbReference type="Gene3D" id="3.40.50.880">
    <property type="match status" value="1"/>
</dbReference>
<evidence type="ECO:0000259" key="9">
    <source>
        <dbReference type="Pfam" id="PF08532"/>
    </source>
</evidence>
<keyword evidence="5" id="KW-0378">Hydrolase</keyword>
<dbReference type="GO" id="GO:0046872">
    <property type="term" value="F:metal ion binding"/>
    <property type="evidence" value="ECO:0007669"/>
    <property type="project" value="UniProtKB-KW"/>
</dbReference>
<organism evidence="10 11">
    <name type="scientific">Winslowiella arboricola</name>
    <dbReference type="NCBI Taxonomy" id="2978220"/>
    <lineage>
        <taxon>Bacteria</taxon>
        <taxon>Pseudomonadati</taxon>
        <taxon>Pseudomonadota</taxon>
        <taxon>Gammaproteobacteria</taxon>
        <taxon>Enterobacterales</taxon>
        <taxon>Erwiniaceae</taxon>
        <taxon>Winslowiella</taxon>
    </lineage>
</organism>
<reference evidence="10" key="1">
    <citation type="submission" date="2022-09" db="EMBL/GenBank/DDBJ databases">
        <title>Winslowiella arboricola sp. nov., isolated from bleeding cankers on broadleaf hosts.</title>
        <authorList>
            <person name="Brady C."/>
            <person name="Kaur S."/>
            <person name="Crampton B."/>
            <person name="Maddock D."/>
            <person name="Arnold D."/>
            <person name="Denman S."/>
        </authorList>
    </citation>
    <scope>NUCLEOTIDE SEQUENCE</scope>
    <source>
        <strain evidence="10">BAC 15a-03b</strain>
    </source>
</reference>
<dbReference type="InterPro" id="IPR029062">
    <property type="entry name" value="Class_I_gatase-like"/>
</dbReference>
<dbReference type="EC" id="3.2.1.23" evidence="3"/>
<gene>
    <name evidence="10" type="ORF">N5923_02865</name>
</gene>
<evidence type="ECO:0000259" key="8">
    <source>
        <dbReference type="Pfam" id="PF02449"/>
    </source>
</evidence>
<dbReference type="PANTHER" id="PTHR36447:SF2">
    <property type="entry name" value="BETA-GALACTOSIDASE YESZ"/>
    <property type="match status" value="1"/>
</dbReference>
<evidence type="ECO:0000313" key="11">
    <source>
        <dbReference type="Proteomes" id="UP001064262"/>
    </source>
</evidence>
<dbReference type="InterPro" id="IPR013529">
    <property type="entry name" value="Glyco_hydro_42_N"/>
</dbReference>
<dbReference type="CDD" id="cd03143">
    <property type="entry name" value="A4_beta-galactosidase_middle_domain"/>
    <property type="match status" value="1"/>
</dbReference>
<dbReference type="SUPFAM" id="SSF51445">
    <property type="entry name" value="(Trans)glycosidases"/>
    <property type="match status" value="1"/>
</dbReference>
<dbReference type="Pfam" id="PF08532">
    <property type="entry name" value="Glyco_hydro_42M"/>
    <property type="match status" value="1"/>
</dbReference>
<evidence type="ECO:0000256" key="7">
    <source>
        <dbReference type="ARBA" id="ARBA00023295"/>
    </source>
</evidence>
<evidence type="ECO:0000256" key="6">
    <source>
        <dbReference type="ARBA" id="ARBA00022833"/>
    </source>
</evidence>
<evidence type="ECO:0000256" key="5">
    <source>
        <dbReference type="ARBA" id="ARBA00022801"/>
    </source>
</evidence>
<name>A0A9J6PQW3_9GAMM</name>
<sequence length="679" mass="77243">MEKIWFGTAYYREYLPEERLEKDIAMMKAAGINYVRIAESTWSTYEPQEGEFDFSPVLTVLDRMHANDISVIIGTPTYAIPAWLAKKHPEVMATTPQGVNKYGPRQKMDITSPAYRYYAGRIIHQLLSATASHPAVMGFQVDNETKYYETSGHHVQVAFVKHLRNKFNHDLAALNRAFGLDYWSNRVDAWEDFPAVDGTINASLGAEFRAFQRQLVIDFLGWQVDLVGQYKSEQQFVTHNFDFDWRNWSFGIRSEVDHFATSRLLDITGVDVYHPGQSRLTGAEIAFTGDIARTTKDQNYFVLETQAQAFKDWTPYPGQLRLQAFSHIASGAGMVGYWHWHSIHNSWETYWKGLLSHDLLANPVYEEACEIGNALIKLSPTLAGLSKSNRVGMLVSNRCLTAIDWHPWQGHQFGGDKAHQYNDLFRNWYDALYRQNIEVDILDADDLRALRYEVLIVPLLYSASDELLERLNRFTEQGGQVIYSFKSGFADENLQVRTALQPAIIGDACGVSYQLFVEPDEVHLSTETFALEGKVGRVTDWMELLQPTSPDTEILARYQHPYWGKYAAITRNRFGKGSATYIGCHLSSAAMEQIFATLFATAELQPLTSDYAFPLIVRKASSRQQQSLRFIFNYSSTPQKVKNPLARATSLLDHRQVEPGEELQIAGWDLVILAGEEAL</sequence>
<keyword evidence="6" id="KW-0862">Zinc</keyword>
<keyword evidence="11" id="KW-1185">Reference proteome</keyword>
<feature type="domain" description="Glycoside hydrolase family 42 N-terminal" evidence="8">
    <location>
        <begin position="10"/>
        <end position="376"/>
    </location>
</feature>
<dbReference type="InterPro" id="IPR017853">
    <property type="entry name" value="GH"/>
</dbReference>
<protein>
    <recommendedName>
        <fullName evidence="3">beta-galactosidase</fullName>
        <ecNumber evidence="3">3.2.1.23</ecNumber>
    </recommendedName>
</protein>
<keyword evidence="4" id="KW-0479">Metal-binding</keyword>
<dbReference type="InterPro" id="IPR003476">
    <property type="entry name" value="Glyco_hydro_42"/>
</dbReference>
<dbReference type="GO" id="GO:0004565">
    <property type="term" value="F:beta-galactosidase activity"/>
    <property type="evidence" value="ECO:0007669"/>
    <property type="project" value="UniProtKB-EC"/>
</dbReference>
<dbReference type="AlphaFoldDB" id="A0A9J6PQW3"/>
<dbReference type="Proteomes" id="UP001064262">
    <property type="component" value="Unassembled WGS sequence"/>
</dbReference>
<feature type="domain" description="Beta-galactosidase trimerisation" evidence="9">
    <location>
        <begin position="417"/>
        <end position="604"/>
    </location>
</feature>
<comment type="similarity">
    <text evidence="2">Belongs to the glycosyl hydrolase 42 family.</text>
</comment>
<dbReference type="GO" id="GO:0009341">
    <property type="term" value="C:beta-galactosidase complex"/>
    <property type="evidence" value="ECO:0007669"/>
    <property type="project" value="InterPro"/>
</dbReference>
<dbReference type="EMBL" id="JAODIM010000034">
    <property type="protein sequence ID" value="MCU5776439.1"/>
    <property type="molecule type" value="Genomic_DNA"/>
</dbReference>
<dbReference type="Pfam" id="PF02449">
    <property type="entry name" value="Glyco_hydro_42"/>
    <property type="match status" value="1"/>
</dbReference>
<dbReference type="InterPro" id="IPR013738">
    <property type="entry name" value="Beta_galactosidase_Trimer"/>
</dbReference>
<dbReference type="SUPFAM" id="SSF52317">
    <property type="entry name" value="Class I glutamine amidotransferase-like"/>
    <property type="match status" value="1"/>
</dbReference>
<evidence type="ECO:0000256" key="4">
    <source>
        <dbReference type="ARBA" id="ARBA00022723"/>
    </source>
</evidence>
<keyword evidence="7" id="KW-0326">Glycosidase</keyword>
<proteinExistence type="inferred from homology"/>
<accession>A0A9J6PQW3</accession>
<evidence type="ECO:0000256" key="2">
    <source>
        <dbReference type="ARBA" id="ARBA00005940"/>
    </source>
</evidence>
<dbReference type="GO" id="GO:0005975">
    <property type="term" value="P:carbohydrate metabolic process"/>
    <property type="evidence" value="ECO:0007669"/>
    <property type="project" value="InterPro"/>
</dbReference>
<evidence type="ECO:0000313" key="10">
    <source>
        <dbReference type="EMBL" id="MCU5776439.1"/>
    </source>
</evidence>
<dbReference type="Gene3D" id="3.20.20.80">
    <property type="entry name" value="Glycosidases"/>
    <property type="match status" value="1"/>
</dbReference>